<reference evidence="2 3" key="1">
    <citation type="journal article" date="2024" name="bioRxiv">
        <title>A reference genome for Trichogramma kaykai: A tiny desert-dwelling parasitoid wasp with competing sex-ratio distorters.</title>
        <authorList>
            <person name="Culotta J."/>
            <person name="Lindsey A.R."/>
        </authorList>
    </citation>
    <scope>NUCLEOTIDE SEQUENCE [LARGE SCALE GENOMIC DNA]</scope>
    <source>
        <strain evidence="2 3">KSX58</strain>
    </source>
</reference>
<accession>A0ABD2WLK5</accession>
<keyword evidence="3" id="KW-1185">Reference proteome</keyword>
<dbReference type="EMBL" id="JBJJXI010000094">
    <property type="protein sequence ID" value="KAL3393953.1"/>
    <property type="molecule type" value="Genomic_DNA"/>
</dbReference>
<feature type="repeat" description="TPR" evidence="1">
    <location>
        <begin position="134"/>
        <end position="167"/>
    </location>
</feature>
<dbReference type="SUPFAM" id="SSF48452">
    <property type="entry name" value="TPR-like"/>
    <property type="match status" value="1"/>
</dbReference>
<gene>
    <name evidence="2" type="ORF">TKK_011630</name>
</gene>
<dbReference type="PROSITE" id="PS50005">
    <property type="entry name" value="TPR"/>
    <property type="match status" value="1"/>
</dbReference>
<dbReference type="InterPro" id="IPR019734">
    <property type="entry name" value="TPR_rpt"/>
</dbReference>
<evidence type="ECO:0008006" key="4">
    <source>
        <dbReference type="Google" id="ProtNLM"/>
    </source>
</evidence>
<comment type="caution">
    <text evidence="2">The sequence shown here is derived from an EMBL/GenBank/DDBJ whole genome shotgun (WGS) entry which is preliminary data.</text>
</comment>
<evidence type="ECO:0000313" key="2">
    <source>
        <dbReference type="EMBL" id="KAL3393953.1"/>
    </source>
</evidence>
<dbReference type="Pfam" id="PF00515">
    <property type="entry name" value="TPR_1"/>
    <property type="match status" value="2"/>
</dbReference>
<evidence type="ECO:0000256" key="1">
    <source>
        <dbReference type="PROSITE-ProRule" id="PRU00339"/>
    </source>
</evidence>
<dbReference type="PANTHER" id="PTHR46540:SF1">
    <property type="entry name" value="TETRATRICOPEPTIDE REPEAT PROTEIN 12"/>
    <property type="match status" value="1"/>
</dbReference>
<dbReference type="Gene3D" id="1.25.40.10">
    <property type="entry name" value="Tetratricopeptide repeat domain"/>
    <property type="match status" value="1"/>
</dbReference>
<dbReference type="SMART" id="SM00028">
    <property type="entry name" value="TPR"/>
    <property type="match status" value="3"/>
</dbReference>
<dbReference type="AlphaFoldDB" id="A0ABD2WLK5"/>
<dbReference type="InterPro" id="IPR011990">
    <property type="entry name" value="TPR-like_helical_dom_sf"/>
</dbReference>
<dbReference type="PANTHER" id="PTHR46540">
    <property type="entry name" value="TETRATRICOPEPTIDE REPEAT PROTEIN 12"/>
    <property type="match status" value="1"/>
</dbReference>
<evidence type="ECO:0000313" key="3">
    <source>
        <dbReference type="Proteomes" id="UP001627154"/>
    </source>
</evidence>
<protein>
    <recommendedName>
        <fullName evidence="4">Tetratricopeptide repeat protein 12</fullName>
    </recommendedName>
</protein>
<proteinExistence type="predicted"/>
<dbReference type="InterPro" id="IPR043195">
    <property type="entry name" value="TTC12"/>
</dbReference>
<organism evidence="2 3">
    <name type="scientific">Trichogramma kaykai</name>
    <dbReference type="NCBI Taxonomy" id="54128"/>
    <lineage>
        <taxon>Eukaryota</taxon>
        <taxon>Metazoa</taxon>
        <taxon>Ecdysozoa</taxon>
        <taxon>Arthropoda</taxon>
        <taxon>Hexapoda</taxon>
        <taxon>Insecta</taxon>
        <taxon>Pterygota</taxon>
        <taxon>Neoptera</taxon>
        <taxon>Endopterygota</taxon>
        <taxon>Hymenoptera</taxon>
        <taxon>Apocrita</taxon>
        <taxon>Proctotrupomorpha</taxon>
        <taxon>Chalcidoidea</taxon>
        <taxon>Trichogrammatidae</taxon>
        <taxon>Trichogramma</taxon>
    </lineage>
</organism>
<sequence length="264" mass="30277">MENEGTNDALDAAKSLDLLDKMKGIDRRATEEEFQNFMHRVTEVEKIVKQITSSDEQEQKTGMLLADEILNKNAKTEISEIGELKVKSSRTIINKYKEEKKTDPGQMSQEAFMRGVEEDVKKRAANRKICNERAETYKRIGNSAFKDGNYEKAVTYFTKAVEQRKDSSVLWNNRALCYMKLKLYEKALEDCEWALKCNRANIKALLNSAKCQKLLGDNVKCQEFIELAREKNPHLKNYIADFEENLLHCSEENIGIGSGENSID</sequence>
<keyword evidence="1" id="KW-0802">TPR repeat</keyword>
<name>A0ABD2WLK5_9HYME</name>
<dbReference type="Proteomes" id="UP001627154">
    <property type="component" value="Unassembled WGS sequence"/>
</dbReference>